<name>A0A1M5SWJ5_9ALTE</name>
<evidence type="ECO:0008006" key="3">
    <source>
        <dbReference type="Google" id="ProtNLM"/>
    </source>
</evidence>
<reference evidence="2" key="1">
    <citation type="submission" date="2016-11" db="EMBL/GenBank/DDBJ databases">
        <authorList>
            <person name="Varghese N."/>
            <person name="Submissions S."/>
        </authorList>
    </citation>
    <scope>NUCLEOTIDE SEQUENCE [LARGE SCALE GENOMIC DNA]</scope>
    <source>
        <strain evidence="2">CGMCC 1.8995</strain>
    </source>
</reference>
<accession>A0A1M5SWJ5</accession>
<dbReference type="InterPro" id="IPR027417">
    <property type="entry name" value="P-loop_NTPase"/>
</dbReference>
<dbReference type="SUPFAM" id="SSF52540">
    <property type="entry name" value="P-loop containing nucleoside triphosphate hydrolases"/>
    <property type="match status" value="1"/>
</dbReference>
<proteinExistence type="predicted"/>
<dbReference type="Proteomes" id="UP000184520">
    <property type="component" value="Unassembled WGS sequence"/>
</dbReference>
<gene>
    <name evidence="1" type="ORF">SAMN05216361_0108</name>
</gene>
<evidence type="ECO:0000313" key="1">
    <source>
        <dbReference type="EMBL" id="SHH42855.1"/>
    </source>
</evidence>
<dbReference type="EMBL" id="FQWD01000013">
    <property type="protein sequence ID" value="SHH42855.1"/>
    <property type="molecule type" value="Genomic_DNA"/>
</dbReference>
<evidence type="ECO:0000313" key="2">
    <source>
        <dbReference type="Proteomes" id="UP000184520"/>
    </source>
</evidence>
<dbReference type="AlphaFoldDB" id="A0A1M5SWJ5"/>
<dbReference type="RefSeq" id="WP_073325446.1">
    <property type="nucleotide sequence ID" value="NZ_FQWD01000013.1"/>
</dbReference>
<dbReference type="OrthoDB" id="547265at2"/>
<dbReference type="Gene3D" id="3.40.50.300">
    <property type="entry name" value="P-loop containing nucleotide triphosphate hydrolases"/>
    <property type="match status" value="1"/>
</dbReference>
<organism evidence="1 2">
    <name type="scientific">Marisediminitalea aggregata</name>
    <dbReference type="NCBI Taxonomy" id="634436"/>
    <lineage>
        <taxon>Bacteria</taxon>
        <taxon>Pseudomonadati</taxon>
        <taxon>Pseudomonadota</taxon>
        <taxon>Gammaproteobacteria</taxon>
        <taxon>Alteromonadales</taxon>
        <taxon>Alteromonadaceae</taxon>
        <taxon>Marisediminitalea</taxon>
    </lineage>
</organism>
<dbReference type="STRING" id="634436.SAMN05216361_0108"/>
<keyword evidence="2" id="KW-1185">Reference proteome</keyword>
<protein>
    <recommendedName>
        <fullName evidence="3">Sulfotransferase domain-containing protein</fullName>
    </recommendedName>
</protein>
<sequence length="323" mass="36782">MTRTLFLHVGPAKTGTSAIQAFFKSREFDSVYYPEAGQWPDGAHHKLVFAAKGLRKYGVIDIPEWSDLKQQLYAEIAATDKDIFLSSEVCQPDFMEVVRGITSQFGLKLVVIMVYRNAIERASSVYNQDVKDPVVGLNLTPDDFLQQKANQLRIRPLFERWSREVNDIRLLPYVSDKPLLERICALLGVQTTTDDAAKVFNRSMGGHALLAMLIANKLLPSEEQRRAFFDAMRALTDFRIWTGSSYPFSREAVEILKKELQDDFDWAKAEIGAADSSTYTWRDRFVLSAEEGDKIIALLDQQGLYEDNQTMIQNLLSKFSMKD</sequence>